<proteinExistence type="inferred from homology"/>
<dbReference type="GO" id="GO:0016491">
    <property type="term" value="F:oxidoreductase activity"/>
    <property type="evidence" value="ECO:0007669"/>
    <property type="project" value="TreeGrafter"/>
</dbReference>
<dbReference type="InterPro" id="IPR008972">
    <property type="entry name" value="Cupredoxin"/>
</dbReference>
<dbReference type="InterPro" id="IPR045087">
    <property type="entry name" value="Cu-oxidase_fam"/>
</dbReference>
<dbReference type="PANTHER" id="PTHR11709:SF414">
    <property type="entry name" value="ADR239WP"/>
    <property type="match status" value="1"/>
</dbReference>
<dbReference type="EMBL" id="JAUDZG010000007">
    <property type="protein sequence ID" value="KAK3302655.1"/>
    <property type="molecule type" value="Genomic_DNA"/>
</dbReference>
<feature type="domain" description="Plastocyanin-like" evidence="2">
    <location>
        <begin position="1"/>
        <end position="74"/>
    </location>
</feature>
<dbReference type="RefSeq" id="XP_062718435.1">
    <property type="nucleotide sequence ID" value="XM_062864160.1"/>
</dbReference>
<name>A0AAJ0GMW4_9PEZI</name>
<dbReference type="SUPFAM" id="SSF49503">
    <property type="entry name" value="Cupredoxins"/>
    <property type="match status" value="1"/>
</dbReference>
<organism evidence="3 4">
    <name type="scientific">Chaetomium strumarium</name>
    <dbReference type="NCBI Taxonomy" id="1170767"/>
    <lineage>
        <taxon>Eukaryota</taxon>
        <taxon>Fungi</taxon>
        <taxon>Dikarya</taxon>
        <taxon>Ascomycota</taxon>
        <taxon>Pezizomycotina</taxon>
        <taxon>Sordariomycetes</taxon>
        <taxon>Sordariomycetidae</taxon>
        <taxon>Sordariales</taxon>
        <taxon>Chaetomiaceae</taxon>
        <taxon>Chaetomium</taxon>
    </lineage>
</organism>
<feature type="non-terminal residue" evidence="3">
    <location>
        <position position="164"/>
    </location>
</feature>
<dbReference type="PANTHER" id="PTHR11709">
    <property type="entry name" value="MULTI-COPPER OXIDASE"/>
    <property type="match status" value="1"/>
</dbReference>
<dbReference type="Gene3D" id="2.60.40.420">
    <property type="entry name" value="Cupredoxins - blue copper proteins"/>
    <property type="match status" value="1"/>
</dbReference>
<dbReference type="AlphaFoldDB" id="A0AAJ0GMW4"/>
<evidence type="ECO:0000313" key="3">
    <source>
        <dbReference type="EMBL" id="KAK3302655.1"/>
    </source>
</evidence>
<evidence type="ECO:0000256" key="1">
    <source>
        <dbReference type="ARBA" id="ARBA00010609"/>
    </source>
</evidence>
<reference evidence="3" key="2">
    <citation type="submission" date="2023-06" db="EMBL/GenBank/DDBJ databases">
        <authorList>
            <consortium name="Lawrence Berkeley National Laboratory"/>
            <person name="Mondo S.J."/>
            <person name="Hensen N."/>
            <person name="Bonometti L."/>
            <person name="Westerberg I."/>
            <person name="Brannstrom I.O."/>
            <person name="Guillou S."/>
            <person name="Cros-Aarteil S."/>
            <person name="Calhoun S."/>
            <person name="Haridas S."/>
            <person name="Kuo A."/>
            <person name="Pangilinan J."/>
            <person name="Riley R."/>
            <person name="Labutti K."/>
            <person name="Andreopoulos B."/>
            <person name="Lipzen A."/>
            <person name="Chen C."/>
            <person name="Yanf M."/>
            <person name="Daum C."/>
            <person name="Ng V."/>
            <person name="Clum A."/>
            <person name="Steindorff A."/>
            <person name="Ohm R."/>
            <person name="Martin F."/>
            <person name="Silar P."/>
            <person name="Natvig D."/>
            <person name="Lalanne C."/>
            <person name="Gautier V."/>
            <person name="Ament-Velasquez S.L."/>
            <person name="Kruys A."/>
            <person name="Hutchinson M.I."/>
            <person name="Powell A.J."/>
            <person name="Barry K."/>
            <person name="Miller A.N."/>
            <person name="Grigoriev I.V."/>
            <person name="Debuchy R."/>
            <person name="Gladieux P."/>
            <person name="Thoren M.H."/>
            <person name="Johannesson H."/>
        </authorList>
    </citation>
    <scope>NUCLEOTIDE SEQUENCE</scope>
    <source>
        <strain evidence="3">CBS 333.67</strain>
    </source>
</reference>
<dbReference type="Proteomes" id="UP001273166">
    <property type="component" value="Unassembled WGS sequence"/>
</dbReference>
<comment type="similarity">
    <text evidence="1">Belongs to the multicopper oxidase family.</text>
</comment>
<comment type="caution">
    <text evidence="3">The sequence shown here is derived from an EMBL/GenBank/DDBJ whole genome shotgun (WGS) entry which is preliminary data.</text>
</comment>
<protein>
    <submittedName>
        <fullName evidence="3">Cupredoxin</fullName>
    </submittedName>
</protein>
<gene>
    <name evidence="3" type="ORF">B0T15DRAFT_363346</name>
</gene>
<sequence length="164" mass="18070">YRVRLINAEIDIFFMFSIDNHTMEAIANDLVPIQPFNTSIVSIGIGQRYDVIIHADQSDTADNFWIRAVPQTSCSSTNSMEHVILGIVYYGTSPSTPDTTGYNKTDSCDDISSTDLVPYVSKTVDSAAIWAEEEPVTIGAAPTNSNLLWWSVNGATLDMSWLNP</sequence>
<reference evidence="3" key="1">
    <citation type="journal article" date="2023" name="Mol. Phylogenet. Evol.">
        <title>Genome-scale phylogeny and comparative genomics of the fungal order Sordariales.</title>
        <authorList>
            <person name="Hensen N."/>
            <person name="Bonometti L."/>
            <person name="Westerberg I."/>
            <person name="Brannstrom I.O."/>
            <person name="Guillou S."/>
            <person name="Cros-Aarteil S."/>
            <person name="Calhoun S."/>
            <person name="Haridas S."/>
            <person name="Kuo A."/>
            <person name="Mondo S."/>
            <person name="Pangilinan J."/>
            <person name="Riley R."/>
            <person name="LaButti K."/>
            <person name="Andreopoulos B."/>
            <person name="Lipzen A."/>
            <person name="Chen C."/>
            <person name="Yan M."/>
            <person name="Daum C."/>
            <person name="Ng V."/>
            <person name="Clum A."/>
            <person name="Steindorff A."/>
            <person name="Ohm R.A."/>
            <person name="Martin F."/>
            <person name="Silar P."/>
            <person name="Natvig D.O."/>
            <person name="Lalanne C."/>
            <person name="Gautier V."/>
            <person name="Ament-Velasquez S.L."/>
            <person name="Kruys A."/>
            <person name="Hutchinson M.I."/>
            <person name="Powell A.J."/>
            <person name="Barry K."/>
            <person name="Miller A.N."/>
            <person name="Grigoriev I.V."/>
            <person name="Debuchy R."/>
            <person name="Gladieux P."/>
            <person name="Hiltunen Thoren M."/>
            <person name="Johannesson H."/>
        </authorList>
    </citation>
    <scope>NUCLEOTIDE SEQUENCE</scope>
    <source>
        <strain evidence="3">CBS 333.67</strain>
    </source>
</reference>
<evidence type="ECO:0000313" key="4">
    <source>
        <dbReference type="Proteomes" id="UP001273166"/>
    </source>
</evidence>
<accession>A0AAJ0GMW4</accession>
<dbReference type="Pfam" id="PF00394">
    <property type="entry name" value="Cu-oxidase"/>
    <property type="match status" value="1"/>
</dbReference>
<dbReference type="InterPro" id="IPR001117">
    <property type="entry name" value="Cu-oxidase_2nd"/>
</dbReference>
<dbReference type="GeneID" id="87882989"/>
<feature type="non-terminal residue" evidence="3">
    <location>
        <position position="1"/>
    </location>
</feature>
<evidence type="ECO:0000259" key="2">
    <source>
        <dbReference type="Pfam" id="PF00394"/>
    </source>
</evidence>
<keyword evidence="4" id="KW-1185">Reference proteome</keyword>